<proteinExistence type="predicted"/>
<feature type="transmembrane region" description="Helical" evidence="5">
    <location>
        <begin position="321"/>
        <end position="342"/>
    </location>
</feature>
<dbReference type="EMBL" id="CAJVOS010000060">
    <property type="protein sequence ID" value="CAG8218699.1"/>
    <property type="molecule type" value="Genomic_DNA"/>
</dbReference>
<comment type="caution">
    <text evidence="6">The sequence shown here is derived from an EMBL/GenBank/DDBJ whole genome shotgun (WGS) entry which is preliminary data.</text>
</comment>
<accession>A0A9W4N077</accession>
<dbReference type="AlphaFoldDB" id="A0A9W4N077"/>
<keyword evidence="2 5" id="KW-0812">Transmembrane</keyword>
<organism evidence="6 7">
    <name type="scientific">Penicillium olsonii</name>
    <dbReference type="NCBI Taxonomy" id="99116"/>
    <lineage>
        <taxon>Eukaryota</taxon>
        <taxon>Fungi</taxon>
        <taxon>Dikarya</taxon>
        <taxon>Ascomycota</taxon>
        <taxon>Pezizomycotina</taxon>
        <taxon>Eurotiomycetes</taxon>
        <taxon>Eurotiomycetidae</taxon>
        <taxon>Eurotiales</taxon>
        <taxon>Aspergillaceae</taxon>
        <taxon>Penicillium</taxon>
    </lineage>
</organism>
<name>A0A9W4N077_PENOL</name>
<dbReference type="OrthoDB" id="5215911at2759"/>
<feature type="transmembrane region" description="Helical" evidence="5">
    <location>
        <begin position="435"/>
        <end position="461"/>
    </location>
</feature>
<feature type="transmembrane region" description="Helical" evidence="5">
    <location>
        <begin position="362"/>
        <end position="383"/>
    </location>
</feature>
<dbReference type="Gene3D" id="1.20.1250.20">
    <property type="entry name" value="MFS general substrate transporter like domains"/>
    <property type="match status" value="1"/>
</dbReference>
<keyword evidence="7" id="KW-1185">Reference proteome</keyword>
<evidence type="ECO:0000256" key="5">
    <source>
        <dbReference type="SAM" id="Phobius"/>
    </source>
</evidence>
<feature type="transmembrane region" description="Helical" evidence="5">
    <location>
        <begin position="503"/>
        <end position="525"/>
    </location>
</feature>
<dbReference type="SUPFAM" id="SSF103473">
    <property type="entry name" value="MFS general substrate transporter"/>
    <property type="match status" value="1"/>
</dbReference>
<dbReference type="InterPro" id="IPR036259">
    <property type="entry name" value="MFS_trans_sf"/>
</dbReference>
<comment type="subcellular location">
    <subcellularLocation>
        <location evidence="1">Membrane</location>
        <topology evidence="1">Multi-pass membrane protein</topology>
    </subcellularLocation>
</comment>
<feature type="transmembrane region" description="Helical" evidence="5">
    <location>
        <begin position="197"/>
        <end position="220"/>
    </location>
</feature>
<dbReference type="GO" id="GO:0022857">
    <property type="term" value="F:transmembrane transporter activity"/>
    <property type="evidence" value="ECO:0007669"/>
    <property type="project" value="InterPro"/>
</dbReference>
<dbReference type="InterPro" id="IPR011701">
    <property type="entry name" value="MFS"/>
</dbReference>
<evidence type="ECO:0008006" key="8">
    <source>
        <dbReference type="Google" id="ProtNLM"/>
    </source>
</evidence>
<feature type="transmembrane region" description="Helical" evidence="5">
    <location>
        <begin position="70"/>
        <end position="99"/>
    </location>
</feature>
<dbReference type="Proteomes" id="UP001153618">
    <property type="component" value="Unassembled WGS sequence"/>
</dbReference>
<dbReference type="PANTHER" id="PTHR23502:SF164">
    <property type="entry name" value="MAJOR FACILITATOR SUPERFAMILY (MFS) PROFILE DOMAIN-CONTAINING PROTEIN"/>
    <property type="match status" value="1"/>
</dbReference>
<protein>
    <recommendedName>
        <fullName evidence="8">Major facilitator superfamily (MFS) profile domain-containing protein</fullName>
    </recommendedName>
</protein>
<feature type="transmembrane region" description="Helical" evidence="5">
    <location>
        <begin position="111"/>
        <end position="131"/>
    </location>
</feature>
<evidence type="ECO:0000256" key="1">
    <source>
        <dbReference type="ARBA" id="ARBA00004141"/>
    </source>
</evidence>
<dbReference type="Pfam" id="PF07690">
    <property type="entry name" value="MFS_1"/>
    <property type="match status" value="1"/>
</dbReference>
<evidence type="ECO:0000256" key="4">
    <source>
        <dbReference type="ARBA" id="ARBA00023136"/>
    </source>
</evidence>
<sequence length="549" mass="60483">MDKTDVSHVEIAQDPRRDLDHVGQVELLKDNKVILIPAPSADPKGIFSLSSWVRSLTRLDPLNLPPWRKWMLLILVSAYSCTAVVLASGMGPIFSVVVQSYPSQESKANDLMTYPTLFMGLGNFIAMPWAYTAGRRPIFLASMLLLIGAGVWCQCSQSLGSHIAGRNIMSLAAGQSEALSPMIVQEIHFLHERGRKIAWFIFIQNIAAGIFFVVSTYMVSAWGWKWWYGFFTIMNAVIFVLSVIFVTESQFDRPEEATMGQAPLDPKVIDAMENATVSAHGTILDVAQYGPRRWKDDLKPCVLKPRLSDIPVFYKQILQGLCIPTVFWLLLLNGAHLGVYVFQSSTFSTILMSPPYSFAFTSLGYVQAGQIVSCLIFLPLLGYGGDLTIRALSRRNNGLYQPEYRLLMMAIPAVIGTVCGIIYGQAAAYPDRWNVSAIVIAYNASFLAFLGANIVGITYAVDSFPRQAAPFLVVICAGRGLISFGLSYATLPAVHTLGYDRTMIVETVICAVLALIAIPVFFFGLRMRNYTQAWCTGPSSEDGGPVSKQ</sequence>
<reference evidence="6" key="1">
    <citation type="submission" date="2021-07" db="EMBL/GenBank/DDBJ databases">
        <authorList>
            <person name="Branca A.L. A."/>
        </authorList>
    </citation>
    <scope>NUCLEOTIDE SEQUENCE</scope>
</reference>
<evidence type="ECO:0000313" key="7">
    <source>
        <dbReference type="Proteomes" id="UP001153618"/>
    </source>
</evidence>
<evidence type="ECO:0000256" key="3">
    <source>
        <dbReference type="ARBA" id="ARBA00022989"/>
    </source>
</evidence>
<keyword evidence="4 5" id="KW-0472">Membrane</keyword>
<feature type="transmembrane region" description="Helical" evidence="5">
    <location>
        <begin position="468"/>
        <end position="491"/>
    </location>
</feature>
<gene>
    <name evidence="6" type="ORF">POLS_LOCUS8052</name>
</gene>
<evidence type="ECO:0000256" key="2">
    <source>
        <dbReference type="ARBA" id="ARBA00022692"/>
    </source>
</evidence>
<dbReference type="GO" id="GO:0005886">
    <property type="term" value="C:plasma membrane"/>
    <property type="evidence" value="ECO:0007669"/>
    <property type="project" value="TreeGrafter"/>
</dbReference>
<evidence type="ECO:0000313" key="6">
    <source>
        <dbReference type="EMBL" id="CAG8218699.1"/>
    </source>
</evidence>
<keyword evidence="3 5" id="KW-1133">Transmembrane helix</keyword>
<feature type="transmembrane region" description="Helical" evidence="5">
    <location>
        <begin position="404"/>
        <end position="423"/>
    </location>
</feature>
<feature type="transmembrane region" description="Helical" evidence="5">
    <location>
        <begin position="226"/>
        <end position="246"/>
    </location>
</feature>
<dbReference type="PANTHER" id="PTHR23502">
    <property type="entry name" value="MAJOR FACILITATOR SUPERFAMILY"/>
    <property type="match status" value="1"/>
</dbReference>